<sequence length="119" mass="12413">MHVPEWVSPAFLGAGAGAIALAVAGFAWGGWVTDGTARRMADNAAAAAVVVSLTPYCLERSRTDPRSSDVLADLKIVRAFQRPDLVVQAGWATPLGEDRPNRALASACEQALAAAPSIR</sequence>
<keyword evidence="1" id="KW-1133">Transmembrane helix</keyword>
<dbReference type="OrthoDB" id="5514977at2"/>
<keyword evidence="1" id="KW-0472">Membrane</keyword>
<evidence type="ECO:0000256" key="1">
    <source>
        <dbReference type="SAM" id="Phobius"/>
    </source>
</evidence>
<reference evidence="2 3" key="1">
    <citation type="submission" date="2018-03" db="EMBL/GenBank/DDBJ databases">
        <title>The draft genome of Mesorhizobium sp. 6GN-30.</title>
        <authorList>
            <person name="Liu L."/>
            <person name="Li L."/>
            <person name="Wang T."/>
            <person name="Zhang X."/>
            <person name="Liang L."/>
        </authorList>
    </citation>
    <scope>NUCLEOTIDE SEQUENCE [LARGE SCALE GENOMIC DNA]</scope>
    <source>
        <strain evidence="2 3">6GN30</strain>
    </source>
</reference>
<keyword evidence="1" id="KW-0812">Transmembrane</keyword>
<accession>A0A2P7S4W9</accession>
<gene>
    <name evidence="2" type="ORF">C7I84_17930</name>
</gene>
<proteinExistence type="predicted"/>
<name>A0A2P7S4W9_9HYPH</name>
<organism evidence="2 3">
    <name type="scientific">Kumtagia ephedrae</name>
    <dbReference type="NCBI Taxonomy" id="2116701"/>
    <lineage>
        <taxon>Bacteria</taxon>
        <taxon>Pseudomonadati</taxon>
        <taxon>Pseudomonadota</taxon>
        <taxon>Alphaproteobacteria</taxon>
        <taxon>Hyphomicrobiales</taxon>
        <taxon>Phyllobacteriaceae</taxon>
        <taxon>Kumtagia</taxon>
    </lineage>
</organism>
<protein>
    <submittedName>
        <fullName evidence="2">Uncharacterized protein</fullName>
    </submittedName>
</protein>
<comment type="caution">
    <text evidence="2">The sequence shown here is derived from an EMBL/GenBank/DDBJ whole genome shotgun (WGS) entry which is preliminary data.</text>
</comment>
<feature type="transmembrane region" description="Helical" evidence="1">
    <location>
        <begin position="6"/>
        <end position="31"/>
    </location>
</feature>
<dbReference type="Proteomes" id="UP000241229">
    <property type="component" value="Unassembled WGS sequence"/>
</dbReference>
<dbReference type="RefSeq" id="WP_106773629.1">
    <property type="nucleotide sequence ID" value="NZ_PXYK01000017.1"/>
</dbReference>
<dbReference type="AlphaFoldDB" id="A0A2P7S4W9"/>
<keyword evidence="3" id="KW-1185">Reference proteome</keyword>
<evidence type="ECO:0000313" key="2">
    <source>
        <dbReference type="EMBL" id="PSJ57520.1"/>
    </source>
</evidence>
<evidence type="ECO:0000313" key="3">
    <source>
        <dbReference type="Proteomes" id="UP000241229"/>
    </source>
</evidence>
<dbReference type="EMBL" id="PXYK01000017">
    <property type="protein sequence ID" value="PSJ57520.1"/>
    <property type="molecule type" value="Genomic_DNA"/>
</dbReference>